<evidence type="ECO:0000256" key="4">
    <source>
        <dbReference type="PROSITE-ProRule" id="PRU00146"/>
    </source>
</evidence>
<feature type="region of interest" description="Disordered" evidence="5">
    <location>
        <begin position="1434"/>
        <end position="1473"/>
    </location>
</feature>
<dbReference type="Proteomes" id="UP001345219">
    <property type="component" value="Chromosome 13"/>
</dbReference>
<feature type="region of interest" description="Disordered" evidence="5">
    <location>
        <begin position="1150"/>
        <end position="1176"/>
    </location>
</feature>
<dbReference type="Gene3D" id="3.30.40.10">
    <property type="entry name" value="Zinc/RING finger domain, C3HC4 (zinc finger)"/>
    <property type="match status" value="1"/>
</dbReference>
<dbReference type="PROSITE" id="PS01359">
    <property type="entry name" value="ZF_PHD_1"/>
    <property type="match status" value="1"/>
</dbReference>
<keyword evidence="3" id="KW-0862">Zinc</keyword>
<evidence type="ECO:0000256" key="3">
    <source>
        <dbReference type="ARBA" id="ARBA00022833"/>
    </source>
</evidence>
<dbReference type="SUPFAM" id="SSF57903">
    <property type="entry name" value="FYVE/PHD zinc finger"/>
    <property type="match status" value="1"/>
</dbReference>
<feature type="compositionally biased region" description="Basic and acidic residues" evidence="5">
    <location>
        <begin position="1306"/>
        <end position="1317"/>
    </location>
</feature>
<dbReference type="InterPro" id="IPR039322">
    <property type="entry name" value="MOM1"/>
</dbReference>
<evidence type="ECO:0000313" key="9">
    <source>
        <dbReference type="Proteomes" id="UP001345219"/>
    </source>
</evidence>
<feature type="region of interest" description="Disordered" evidence="5">
    <location>
        <begin position="1306"/>
        <end position="1338"/>
    </location>
</feature>
<feature type="compositionally biased region" description="Low complexity" evidence="5">
    <location>
        <begin position="86"/>
        <end position="100"/>
    </location>
</feature>
<feature type="compositionally biased region" description="Low complexity" evidence="5">
    <location>
        <begin position="23"/>
        <end position="33"/>
    </location>
</feature>
<gene>
    <name evidence="8" type="ORF">SAY87_015613</name>
</gene>
<feature type="compositionally biased region" description="Polar residues" evidence="5">
    <location>
        <begin position="1808"/>
        <end position="1829"/>
    </location>
</feature>
<feature type="region of interest" description="Disordered" evidence="5">
    <location>
        <begin position="201"/>
        <end position="231"/>
    </location>
</feature>
<dbReference type="InterPro" id="IPR001965">
    <property type="entry name" value="Znf_PHD"/>
</dbReference>
<dbReference type="PANTHER" id="PTHR35116:SF2">
    <property type="entry name" value="ATP-DEPENDENT HELICASE FAMILY PROTEIN-RELATED"/>
    <property type="match status" value="1"/>
</dbReference>
<dbReference type="InterPro" id="IPR019786">
    <property type="entry name" value="Zinc_finger_PHD-type_CS"/>
</dbReference>
<dbReference type="Pfam" id="PF25029">
    <property type="entry name" value="MOM1"/>
    <property type="match status" value="1"/>
</dbReference>
<name>A0AAN7QUS4_9MYRT</name>
<feature type="compositionally biased region" description="Low complexity" evidence="5">
    <location>
        <begin position="1193"/>
        <end position="1204"/>
    </location>
</feature>
<dbReference type="SUPFAM" id="SSF52540">
    <property type="entry name" value="P-loop containing nucleoside triphosphate hydrolases"/>
    <property type="match status" value="1"/>
</dbReference>
<feature type="region of interest" description="Disordered" evidence="5">
    <location>
        <begin position="1193"/>
        <end position="1214"/>
    </location>
</feature>
<organism evidence="8 9">
    <name type="scientific">Trapa incisa</name>
    <dbReference type="NCBI Taxonomy" id="236973"/>
    <lineage>
        <taxon>Eukaryota</taxon>
        <taxon>Viridiplantae</taxon>
        <taxon>Streptophyta</taxon>
        <taxon>Embryophyta</taxon>
        <taxon>Tracheophyta</taxon>
        <taxon>Spermatophyta</taxon>
        <taxon>Magnoliopsida</taxon>
        <taxon>eudicotyledons</taxon>
        <taxon>Gunneridae</taxon>
        <taxon>Pentapetalae</taxon>
        <taxon>rosids</taxon>
        <taxon>malvids</taxon>
        <taxon>Myrtales</taxon>
        <taxon>Lythraceae</taxon>
        <taxon>Trapa</taxon>
    </lineage>
</organism>
<sequence length="1837" mass="203561">MTNNSGLKEKITDEYPIVRRSSARLASASVSAVEDSSGLRRSTRVKTSNEIGDPENQTTLKPGQSVKKQLTQSLLRRSERCKKQCSSLSSSSTKNSEEQSGNSVSCPKKMEEVKKGNSMKKSTEIAKEVSVINYPETKSAQTEKLWMAARAYRVLFRKQEKKDKLSGSANHSSSNVSDVCRPRITVLAIGNISASPISYEEISSPRKSTAGDCTNSKSHNSKELDPPDNGQEIFSLISKENIFTYQHHNPENVNNFQSPVNQEIESFPSPKHREDSIRNGRSSGGSGFMDMDPLVVVDASAVANCKYNTQAHLPSDSADNFYVEEDGMNLKRKSRELEADIDPRGGGNLIQNGTECLICKHSGSLLSCHGKDCGRSFHLSCLNPPLKVVPSGFWHCPACDVREMESSDANGVRVQKQSTISGCGVESSRFLEYWVPTQLSNIQLEQYCATLLSNTHSLRSSSRTDPVGALPKILFSARKCCDHPYLVDTDLQQLLVKDLPVDQYLDVGIKASGKLQLLDKLLLELRNRGLRALILFQSTGSLGRDSISIGDILDDFLRQRYGADSYERIDGDVARSKKVTAMNNYNTDLRRFVFMLEARACLPSIKLVSVDVVVIFGSDWNPANDIRNLQKVQLESQFEQIKIFRLYTSCTVEEKVLINAKNGESLPVLNAHPNYCQSLLMWGAKSLFDELQEFHHLSGASPSAASYDQSQAGDVMIELLSMLPENDENSIHPQSSSCLLISRALQVHGPQIYYSKETLLLGESKIQFHAEELPQIFWTKLLEGKAPDWKYSSVSQQRYRKRVQSNGNQYTEKDECNGVRKKRKNVAENNVDLYSKKKRKNENKQAAFGKEVDSGPVELTSLEKGVVEVSEGNIDGSYELRTLRDAQSHLHLILKPEISRLCEALDLEGEVKDMVDNFFDYVINNRVVNQEPATILQGFQLALCWTAASLVKWKIDHKKSLALARNHLCYGCSEGEAEGVYDILRGLKKPFLHHRENLKSVCTTRAPEIVDEVLTEKNLSLSNKGNIEIEDSPLNQESSDKDVIGSPILGDREAPFNTKEIQGKYSEQMEKLLKEQEEERNKIYKNFEVTKGELENEYSLEVFFITHIHKDDSLRTEKLKVLEDEHARKIRECENQMSIRLKELKECQPAARNNAQQKEASSGGFEHQSQVDHVGSISDSQNQVGIVQTNEGEAAQQAHLSEAAADNEEPAQCQPENAHIQDNRNVQLFSSGEQVTDGPTLGAIVPDGVDTAPENLSGSKSTYELREDSADRPMSGAAPDGTDTVPEHELDEVESALPDGRDTAKEVENAYEQHEDPDSPTPVGYQGQLVDNPTSYQDASIPPNQGHTCGLHEENASLQIIHMAPDSRTVEVSDQPFPEGTEVAVQVACPLHASQQTIDRPPDSRNVEASDQPCLDVLGTYVAIQVPCSSHVSQQTIDMPPDASMPSDQPCPEPSGAEVSMQAPCPTLSPQTDDGIAHQWREERLNTQNALNQFTQEPWIPLDPQMAATPLTRLSSLSSATQMALLNSSDPLQNELDRLRLESDHTTRVYLDTKSKLKADCEKEIEVMLAQIRGKYDAKFKEADTEYLLKRNELLENHNKVMKNKILAEAFRRKCVDLRSSAAQAAQQDAMSSIAQQLSSSSSQASPLFNPRPPSSVNHTAIPHPVIMQGPQPMRPDASVQVMSTSASMCTPWSISGWFPSPFNNIQGQSEVRASLRNLQSFRPILPAPPHRALPPWPTGYTSTPITSFYPSSVTNMSLRSAQRSGVLQHDHLDAPSASPASTGYALDLLTSISRQNLLNAFQPPPLNSTVQGSSEAQEPNIGNSNTAQVLCLSDDD</sequence>
<dbReference type="InterPro" id="IPR056882">
    <property type="entry name" value="MOM1_dom"/>
</dbReference>
<feature type="region of interest" description="Disordered" evidence="5">
    <location>
        <begin position="81"/>
        <end position="122"/>
    </location>
</feature>
<evidence type="ECO:0000256" key="5">
    <source>
        <dbReference type="SAM" id="MobiDB-lite"/>
    </source>
</evidence>
<dbReference type="Pfam" id="PF00271">
    <property type="entry name" value="Helicase_C"/>
    <property type="match status" value="1"/>
</dbReference>
<dbReference type="InterPro" id="IPR013083">
    <property type="entry name" value="Znf_RING/FYVE/PHD"/>
</dbReference>
<protein>
    <recommendedName>
        <fullName evidence="10">Helicase protein MOM1</fullName>
    </recommendedName>
</protein>
<keyword evidence="2 4" id="KW-0863">Zinc-finger</keyword>
<feature type="region of interest" description="Disordered" evidence="5">
    <location>
        <begin position="1804"/>
        <end position="1837"/>
    </location>
</feature>
<feature type="region of interest" description="Disordered" evidence="5">
    <location>
        <begin position="1243"/>
        <end position="1288"/>
    </location>
</feature>
<feature type="compositionally biased region" description="Polar residues" evidence="5">
    <location>
        <begin position="1329"/>
        <end position="1338"/>
    </location>
</feature>
<reference evidence="8 9" key="1">
    <citation type="journal article" date="2023" name="Hortic Res">
        <title>Pangenome of water caltrop reveals structural variations and asymmetric subgenome divergence after allopolyploidization.</title>
        <authorList>
            <person name="Zhang X."/>
            <person name="Chen Y."/>
            <person name="Wang L."/>
            <person name="Yuan Y."/>
            <person name="Fang M."/>
            <person name="Shi L."/>
            <person name="Lu R."/>
            <person name="Comes H.P."/>
            <person name="Ma Y."/>
            <person name="Chen Y."/>
            <person name="Huang G."/>
            <person name="Zhou Y."/>
            <person name="Zheng Z."/>
            <person name="Qiu Y."/>
        </authorList>
    </citation>
    <scope>NUCLEOTIDE SEQUENCE [LARGE SCALE GENOMIC DNA]</scope>
    <source>
        <tissue evidence="8">Roots</tissue>
    </source>
</reference>
<feature type="region of interest" description="Disordered" evidence="5">
    <location>
        <begin position="23"/>
        <end position="67"/>
    </location>
</feature>
<comment type="caution">
    <text evidence="8">The sequence shown here is derived from an EMBL/GenBank/DDBJ whole genome shotgun (WGS) entry which is preliminary data.</text>
</comment>
<dbReference type="InterPro" id="IPR027417">
    <property type="entry name" value="P-loop_NTPase"/>
</dbReference>
<dbReference type="Pfam" id="PF00628">
    <property type="entry name" value="PHD"/>
    <property type="match status" value="1"/>
</dbReference>
<evidence type="ECO:0008006" key="10">
    <source>
        <dbReference type="Google" id="ProtNLM"/>
    </source>
</evidence>
<feature type="compositionally biased region" description="Polar residues" evidence="5">
    <location>
        <begin position="45"/>
        <end position="67"/>
    </location>
</feature>
<feature type="region of interest" description="Disordered" evidence="5">
    <location>
        <begin position="263"/>
        <end position="285"/>
    </location>
</feature>
<dbReference type="SMART" id="SM00249">
    <property type="entry name" value="PHD"/>
    <property type="match status" value="1"/>
</dbReference>
<dbReference type="InterPro" id="IPR001650">
    <property type="entry name" value="Helicase_C-like"/>
</dbReference>
<dbReference type="Gene3D" id="6.10.250.1310">
    <property type="match status" value="1"/>
</dbReference>
<dbReference type="PANTHER" id="PTHR35116">
    <property type="entry name" value="HELICASE PROTEIN MOM1"/>
    <property type="match status" value="1"/>
</dbReference>
<keyword evidence="9" id="KW-1185">Reference proteome</keyword>
<feature type="domain" description="PHD-type" evidence="6">
    <location>
        <begin position="353"/>
        <end position="402"/>
    </location>
</feature>
<evidence type="ECO:0000259" key="7">
    <source>
        <dbReference type="PROSITE" id="PS51194"/>
    </source>
</evidence>
<feature type="compositionally biased region" description="Basic and acidic residues" evidence="5">
    <location>
        <begin position="108"/>
        <end position="122"/>
    </location>
</feature>
<keyword evidence="1" id="KW-0479">Metal-binding</keyword>
<feature type="domain" description="Helicase C-terminal" evidence="7">
    <location>
        <begin position="517"/>
        <end position="687"/>
    </location>
</feature>
<evidence type="ECO:0000313" key="8">
    <source>
        <dbReference type="EMBL" id="KAK4779507.1"/>
    </source>
</evidence>
<dbReference type="InterPro" id="IPR019787">
    <property type="entry name" value="Znf_PHD-finger"/>
</dbReference>
<accession>A0AAN7QUS4</accession>
<dbReference type="Gene3D" id="3.40.50.300">
    <property type="entry name" value="P-loop containing nucleotide triphosphate hydrolases"/>
    <property type="match status" value="1"/>
</dbReference>
<evidence type="ECO:0000259" key="6">
    <source>
        <dbReference type="PROSITE" id="PS50016"/>
    </source>
</evidence>
<dbReference type="InterPro" id="IPR011011">
    <property type="entry name" value="Znf_FYVE_PHD"/>
</dbReference>
<dbReference type="GO" id="GO:0031507">
    <property type="term" value="P:heterochromatin formation"/>
    <property type="evidence" value="ECO:0007669"/>
    <property type="project" value="InterPro"/>
</dbReference>
<feature type="compositionally biased region" description="Polar residues" evidence="5">
    <location>
        <begin position="1151"/>
        <end position="1160"/>
    </location>
</feature>
<dbReference type="GO" id="GO:0008270">
    <property type="term" value="F:zinc ion binding"/>
    <property type="evidence" value="ECO:0007669"/>
    <property type="project" value="UniProtKB-KW"/>
</dbReference>
<evidence type="ECO:0000256" key="2">
    <source>
        <dbReference type="ARBA" id="ARBA00022771"/>
    </source>
</evidence>
<dbReference type="PROSITE" id="PS51194">
    <property type="entry name" value="HELICASE_CTER"/>
    <property type="match status" value="1"/>
</dbReference>
<dbReference type="EMBL" id="JAXIOK010000001">
    <property type="protein sequence ID" value="KAK4779507.1"/>
    <property type="molecule type" value="Genomic_DNA"/>
</dbReference>
<evidence type="ECO:0000256" key="1">
    <source>
        <dbReference type="ARBA" id="ARBA00022723"/>
    </source>
</evidence>
<dbReference type="PROSITE" id="PS50016">
    <property type="entry name" value="ZF_PHD_2"/>
    <property type="match status" value="1"/>
</dbReference>
<proteinExistence type="predicted"/>
<feature type="compositionally biased region" description="Polar residues" evidence="5">
    <location>
        <begin position="205"/>
        <end position="218"/>
    </location>
</feature>